<dbReference type="PRINTS" id="PR01818">
    <property type="entry name" value="DESMOCADHERN"/>
</dbReference>
<dbReference type="GO" id="GO:0055113">
    <property type="term" value="P:epiboly involved in gastrulation with mouth forming second"/>
    <property type="evidence" value="ECO:0007669"/>
    <property type="project" value="UniProtKB-ARBA"/>
</dbReference>
<evidence type="ECO:0000256" key="3">
    <source>
        <dbReference type="ARBA" id="ARBA00022475"/>
    </source>
</evidence>
<sequence>MASVLKRSAFFLLLFLVCPTLCRLFWSLDIEENGERWHRQRREWVVAPRRLVENHDYTGLESIARIRSDREYDRKIQYYLSGPGVDRSPLGIFSIDQSTGYVKIHAILDREEIATYNLTGIAKFTDGTIAEKDIDIKIYVDDVNDCSPVVKEQQAAFVNESSASGTFVMQVIATDADEENTLRSKIFYSIDESTNSGGMFMIDSQTGVIRVRKNTLDRETKETYKLKIRVADMNGAVGGNSGSGEVVVKLTDINDNIPRLEKETYVGSVEENTVNVEVIRIKAIDMDLIHTENWLAVYEIVTGNEGGYFTITTDPKTNEGIITIKKQLDYEEIKSLNLGVVVRNKAEYNFGSQTTTVGVPKPYPVTINVLNQKEGPRFQPTVKVVALSEDQTSVSLNKIITTYAAIDSDTLLTATNVRYAKIKDADNWLIIDENTADIRLNKLPDRESTFLVNGTYYAEIICISNDTPSKTATGTIAIQVEDFNDHCPKLTGTTHTMCLGQNVIFVTAVDEDGYPNAAPFDFTIIKEKTKGNWVVEPHNDTTAILRDQANLWPGIYQVGLEIKDQQGHSCGDVQVTDVTVCACEETTKACTSSRTSTELGVGGILLLLLGLLLLLLIPLLLLFCLCGGAANVADFKTIPFDTKQQLMTYHTEGIGEDKEVPLLQIPLEVDGGATLGGGGQGGFTEWGGGAGGMAGGGFNVTGLTTEELHRYNQYRQWLAEKEELKLGQENYFSQYRAGIFDGMALSEKFLGEYYSSKSKQNTEQSEQKDALLMYDYEGQESLAGSVGCCSLLENDNDLSFLNNLGPKFKTLAEICQGSRIKMESYNAEFSIPPVSPVRPSTHTHLHTHTETIRDRDHVNINAVDTSNITTGSSTIVKEQHITERSQSSATLPKVNMQDKVMIPSQTVLIQQPTMYYAATPMYVVEPQSQMLLVGGTQQQAVGQVASVGLGQGLVQVAGLQGSQGMVLVDRQVGGKGVVGQAGHGLTHGTKSRKVLVVENGSSGVEHLPAGMIRTTQGSTGQGFEVRGPSIFLSSSGSVEANKGLTVTTTPRAQGSQKVVVQHKKVSVTERNVDSSTKA</sequence>
<feature type="chain" id="PRO_5018000646" evidence="19">
    <location>
        <begin position="25"/>
        <end position="1078"/>
    </location>
</feature>
<evidence type="ECO:0000256" key="13">
    <source>
        <dbReference type="ARBA" id="ARBA00023136"/>
    </source>
</evidence>
<dbReference type="CDD" id="cd11304">
    <property type="entry name" value="Cadherin_repeat"/>
    <property type="match status" value="4"/>
</dbReference>
<gene>
    <name evidence="21" type="primary">DSG2</name>
</gene>
<dbReference type="SUPFAM" id="SSF49313">
    <property type="entry name" value="Cadherin-like"/>
    <property type="match status" value="5"/>
</dbReference>
<comment type="subcellular location">
    <subcellularLocation>
        <location evidence="2">Cell junction</location>
        <location evidence="2">Desmosome</location>
    </subcellularLocation>
    <subcellularLocation>
        <location evidence="1 16">Cell membrane</location>
        <topology evidence="1 16">Single-pass type I membrane protein</topology>
    </subcellularLocation>
</comment>
<dbReference type="Pfam" id="PF01049">
    <property type="entry name" value="CADH_Y-type_LIR"/>
    <property type="match status" value="1"/>
</dbReference>
<keyword evidence="6" id="KW-0479">Metal-binding</keyword>
<dbReference type="PRINTS" id="PR00205">
    <property type="entry name" value="CADHERIN"/>
</dbReference>
<protein>
    <submittedName>
        <fullName evidence="21">Desmoglein-2-like</fullName>
    </submittedName>
</protein>
<dbReference type="FunFam" id="2.60.40.60:FF:000074">
    <property type="entry name" value="Desmoglein 4"/>
    <property type="match status" value="1"/>
</dbReference>
<name>A0A3P8VYS0_CYNSE</name>
<evidence type="ECO:0000256" key="7">
    <source>
        <dbReference type="ARBA" id="ARBA00022729"/>
    </source>
</evidence>
<evidence type="ECO:0000256" key="6">
    <source>
        <dbReference type="ARBA" id="ARBA00022723"/>
    </source>
</evidence>
<dbReference type="Gene3D" id="4.10.900.10">
    <property type="entry name" value="TCF3-CBD (Catenin binding domain)"/>
    <property type="match status" value="1"/>
</dbReference>
<evidence type="ECO:0000256" key="18">
    <source>
        <dbReference type="SAM" id="Phobius"/>
    </source>
</evidence>
<evidence type="ECO:0000256" key="5">
    <source>
        <dbReference type="ARBA" id="ARBA00022692"/>
    </source>
</evidence>
<feature type="domain" description="Cadherin" evidence="20">
    <location>
        <begin position="69"/>
        <end position="150"/>
    </location>
</feature>
<dbReference type="OMA" id="FDEHFLD"/>
<reference evidence="21" key="2">
    <citation type="submission" date="2025-08" db="UniProtKB">
        <authorList>
            <consortium name="Ensembl"/>
        </authorList>
    </citation>
    <scope>IDENTIFICATION</scope>
</reference>
<keyword evidence="10 16" id="KW-0130">Cell adhesion</keyword>
<dbReference type="InterPro" id="IPR015919">
    <property type="entry name" value="Cadherin-like_sf"/>
</dbReference>
<dbReference type="FunFam" id="2.60.40.60:FF:000031">
    <property type="entry name" value="Cadherin 3"/>
    <property type="match status" value="1"/>
</dbReference>
<feature type="domain" description="Cadherin" evidence="20">
    <location>
        <begin position="379"/>
        <end position="490"/>
    </location>
</feature>
<keyword evidence="8" id="KW-0677">Repeat</keyword>
<evidence type="ECO:0000256" key="19">
    <source>
        <dbReference type="SAM" id="SignalP"/>
    </source>
</evidence>
<dbReference type="InterPro" id="IPR027397">
    <property type="entry name" value="Catenin-bd_sf"/>
</dbReference>
<keyword evidence="12 18" id="KW-1133">Transmembrane helix</keyword>
<dbReference type="FunFam" id="4.10.900.10:FF:000003">
    <property type="entry name" value="Desmoglein 1"/>
    <property type="match status" value="1"/>
</dbReference>
<dbReference type="RefSeq" id="XP_008332596.1">
    <property type="nucleotide sequence ID" value="XM_008334374.2"/>
</dbReference>
<keyword evidence="4" id="KW-0165">Cleavage on pair of basic residues</keyword>
<evidence type="ECO:0000256" key="9">
    <source>
        <dbReference type="ARBA" id="ARBA00022837"/>
    </source>
</evidence>
<dbReference type="GO" id="GO:0005509">
    <property type="term" value="F:calcium ion binding"/>
    <property type="evidence" value="ECO:0007669"/>
    <property type="project" value="UniProtKB-UniRule"/>
</dbReference>
<keyword evidence="7 19" id="KW-0732">Signal</keyword>
<dbReference type="InParanoid" id="A0A3P8VYS0"/>
<dbReference type="GO" id="GO:0030057">
    <property type="term" value="C:desmosome"/>
    <property type="evidence" value="ECO:0007669"/>
    <property type="project" value="UniProtKB-SubCell"/>
</dbReference>
<dbReference type="GO" id="GO:0007156">
    <property type="term" value="P:homophilic cell adhesion via plasma membrane adhesion molecules"/>
    <property type="evidence" value="ECO:0007669"/>
    <property type="project" value="InterPro"/>
</dbReference>
<dbReference type="PROSITE" id="PS00232">
    <property type="entry name" value="CADHERIN_1"/>
    <property type="match status" value="2"/>
</dbReference>
<dbReference type="InterPro" id="IPR002126">
    <property type="entry name" value="Cadherin-like_dom"/>
</dbReference>
<evidence type="ECO:0000256" key="10">
    <source>
        <dbReference type="ARBA" id="ARBA00022889"/>
    </source>
</evidence>
<dbReference type="FunFam" id="2.60.40.60:FF:000083">
    <property type="entry name" value="Desmoglein 1"/>
    <property type="match status" value="1"/>
</dbReference>
<accession>A0A3P8VYS0</accession>
<dbReference type="OrthoDB" id="8961010at2759"/>
<dbReference type="PANTHER" id="PTHR24025">
    <property type="entry name" value="DESMOGLEIN FAMILY MEMBER"/>
    <property type="match status" value="1"/>
</dbReference>
<evidence type="ECO:0000256" key="12">
    <source>
        <dbReference type="ARBA" id="ARBA00022989"/>
    </source>
</evidence>
<dbReference type="Gene3D" id="2.60.40.60">
    <property type="entry name" value="Cadherins"/>
    <property type="match status" value="5"/>
</dbReference>
<dbReference type="PROSITE" id="PS50268">
    <property type="entry name" value="CADHERIN_2"/>
    <property type="match status" value="4"/>
</dbReference>
<keyword evidence="14" id="KW-0325">Glycoprotein</keyword>
<organism evidence="21 22">
    <name type="scientific">Cynoglossus semilaevis</name>
    <name type="common">Tongue sole</name>
    <dbReference type="NCBI Taxonomy" id="244447"/>
    <lineage>
        <taxon>Eukaryota</taxon>
        <taxon>Metazoa</taxon>
        <taxon>Chordata</taxon>
        <taxon>Craniata</taxon>
        <taxon>Vertebrata</taxon>
        <taxon>Euteleostomi</taxon>
        <taxon>Actinopterygii</taxon>
        <taxon>Neopterygii</taxon>
        <taxon>Teleostei</taxon>
        <taxon>Neoteleostei</taxon>
        <taxon>Acanthomorphata</taxon>
        <taxon>Carangaria</taxon>
        <taxon>Pleuronectiformes</taxon>
        <taxon>Pleuronectoidei</taxon>
        <taxon>Cynoglossidae</taxon>
        <taxon>Cynoglossinae</taxon>
        <taxon>Cynoglossus</taxon>
    </lineage>
</organism>
<evidence type="ECO:0000256" key="16">
    <source>
        <dbReference type="RuleBase" id="RU003318"/>
    </source>
</evidence>
<dbReference type="InterPro" id="IPR050971">
    <property type="entry name" value="Cadherin-domain_protein"/>
</dbReference>
<comment type="function">
    <text evidence="17">A component of desmosome cell-cell junctions which are required for positive regulation of cellular adhesion. Involved in the interaction of plaque proteins and intermediate filaments mediating cell-cell adhesion.</text>
</comment>
<dbReference type="Ensembl" id="ENSCSET00000017763.1">
    <property type="protein sequence ID" value="ENSCSEP00000017545.1"/>
    <property type="gene ID" value="ENSCSEG00000011262.1"/>
</dbReference>
<dbReference type="KEGG" id="csem:103396333"/>
<dbReference type="GeneTree" id="ENSGT01030000234624"/>
<evidence type="ECO:0000259" key="20">
    <source>
        <dbReference type="PROSITE" id="PS50268"/>
    </source>
</evidence>
<feature type="transmembrane region" description="Helical" evidence="18">
    <location>
        <begin position="599"/>
        <end position="626"/>
    </location>
</feature>
<evidence type="ECO:0000256" key="4">
    <source>
        <dbReference type="ARBA" id="ARBA00022685"/>
    </source>
</evidence>
<evidence type="ECO:0000256" key="17">
    <source>
        <dbReference type="RuleBase" id="RU004358"/>
    </source>
</evidence>
<keyword evidence="22" id="KW-1185">Reference proteome</keyword>
<evidence type="ECO:0000256" key="1">
    <source>
        <dbReference type="ARBA" id="ARBA00004251"/>
    </source>
</evidence>
<dbReference type="Pfam" id="PF00028">
    <property type="entry name" value="Cadherin"/>
    <property type="match status" value="4"/>
</dbReference>
<dbReference type="SMART" id="SM00112">
    <property type="entry name" value="CA"/>
    <property type="match status" value="4"/>
</dbReference>
<dbReference type="GeneID" id="103396333"/>
<dbReference type="STRING" id="244447.ENSCSEP00000017545"/>
<feature type="domain" description="Cadherin" evidence="20">
    <location>
        <begin position="150"/>
        <end position="260"/>
    </location>
</feature>
<evidence type="ECO:0000256" key="8">
    <source>
        <dbReference type="ARBA" id="ARBA00022737"/>
    </source>
</evidence>
<evidence type="ECO:0000256" key="2">
    <source>
        <dbReference type="ARBA" id="ARBA00004568"/>
    </source>
</evidence>
<keyword evidence="13 18" id="KW-0472">Membrane</keyword>
<dbReference type="FunFam" id="2.60.40.60:FF:000011">
    <property type="entry name" value="Cadherin 1"/>
    <property type="match status" value="1"/>
</dbReference>
<feature type="domain" description="Cadherin" evidence="20">
    <location>
        <begin position="261"/>
        <end position="378"/>
    </location>
</feature>
<reference evidence="21" key="3">
    <citation type="submission" date="2025-09" db="UniProtKB">
        <authorList>
            <consortium name="Ensembl"/>
        </authorList>
    </citation>
    <scope>IDENTIFICATION</scope>
</reference>
<dbReference type="InterPro" id="IPR020894">
    <property type="entry name" value="Cadherin_CS"/>
</dbReference>
<evidence type="ECO:0000313" key="22">
    <source>
        <dbReference type="Proteomes" id="UP000265120"/>
    </source>
</evidence>
<dbReference type="PANTHER" id="PTHR24025:SF1">
    <property type="entry name" value="DESMOGLEIN-2"/>
    <property type="match status" value="1"/>
</dbReference>
<evidence type="ECO:0000313" key="21">
    <source>
        <dbReference type="Ensembl" id="ENSCSEP00000017545.1"/>
    </source>
</evidence>
<dbReference type="AlphaFoldDB" id="A0A3P8VYS0"/>
<evidence type="ECO:0000256" key="14">
    <source>
        <dbReference type="ARBA" id="ARBA00023180"/>
    </source>
</evidence>
<keyword evidence="9 15" id="KW-0106">Calcium</keyword>
<keyword evidence="3" id="KW-1003">Cell membrane</keyword>
<evidence type="ECO:0000256" key="15">
    <source>
        <dbReference type="PROSITE-ProRule" id="PRU00043"/>
    </source>
</evidence>
<proteinExistence type="predicted"/>
<dbReference type="InterPro" id="IPR000233">
    <property type="entry name" value="Cadherin_Y-type_LIR"/>
</dbReference>
<dbReference type="Proteomes" id="UP000265120">
    <property type="component" value="Chromosome 20"/>
</dbReference>
<feature type="signal peptide" evidence="19">
    <location>
        <begin position="1"/>
        <end position="24"/>
    </location>
</feature>
<dbReference type="InterPro" id="IPR009122">
    <property type="entry name" value="Desmosomal_cadherin"/>
</dbReference>
<reference evidence="21 22" key="1">
    <citation type="journal article" date="2014" name="Nat. Genet.">
        <title>Whole-genome sequence of a flatfish provides insights into ZW sex chromosome evolution and adaptation to a benthic lifestyle.</title>
        <authorList>
            <person name="Chen S."/>
            <person name="Zhang G."/>
            <person name="Shao C."/>
            <person name="Huang Q."/>
            <person name="Liu G."/>
            <person name="Zhang P."/>
            <person name="Song W."/>
            <person name="An N."/>
            <person name="Chalopin D."/>
            <person name="Volff J.N."/>
            <person name="Hong Y."/>
            <person name="Li Q."/>
            <person name="Sha Z."/>
            <person name="Zhou H."/>
            <person name="Xie M."/>
            <person name="Yu Q."/>
            <person name="Liu Y."/>
            <person name="Xiang H."/>
            <person name="Wang N."/>
            <person name="Wu K."/>
            <person name="Yang C."/>
            <person name="Zhou Q."/>
            <person name="Liao X."/>
            <person name="Yang L."/>
            <person name="Hu Q."/>
            <person name="Zhang J."/>
            <person name="Meng L."/>
            <person name="Jin L."/>
            <person name="Tian Y."/>
            <person name="Lian J."/>
            <person name="Yang J."/>
            <person name="Miao G."/>
            <person name="Liu S."/>
            <person name="Liang Z."/>
            <person name="Yan F."/>
            <person name="Li Y."/>
            <person name="Sun B."/>
            <person name="Zhang H."/>
            <person name="Zhang J."/>
            <person name="Zhu Y."/>
            <person name="Du M."/>
            <person name="Zhao Y."/>
            <person name="Schartl M."/>
            <person name="Tang Q."/>
            <person name="Wang J."/>
        </authorList>
    </citation>
    <scope>NUCLEOTIDE SEQUENCE</scope>
</reference>
<dbReference type="GO" id="GO:0045216">
    <property type="term" value="P:cell-cell junction organization"/>
    <property type="evidence" value="ECO:0007669"/>
    <property type="project" value="UniProtKB-ARBA"/>
</dbReference>
<dbReference type="GO" id="GO:0005886">
    <property type="term" value="C:plasma membrane"/>
    <property type="evidence" value="ECO:0007669"/>
    <property type="project" value="UniProtKB-SubCell"/>
</dbReference>
<dbReference type="FunFam" id="2.60.40.60:FF:000068">
    <property type="entry name" value="Desmoglein 1"/>
    <property type="match status" value="1"/>
</dbReference>
<keyword evidence="5 16" id="KW-0812">Transmembrane</keyword>
<evidence type="ECO:0000256" key="11">
    <source>
        <dbReference type="ARBA" id="ARBA00022949"/>
    </source>
</evidence>
<keyword evidence="11" id="KW-0965">Cell junction</keyword>